<keyword evidence="2" id="KW-0812">Transmembrane</keyword>
<reference evidence="6" key="1">
    <citation type="submission" date="2013-10" db="EMBL/GenBank/DDBJ databases">
        <title>Genome sequencing of Onchocerca volvulus.</title>
        <authorList>
            <person name="Cotton J."/>
            <person name="Tsai J."/>
            <person name="Stanley E."/>
            <person name="Tracey A."/>
            <person name="Holroyd N."/>
            <person name="Lustigman S."/>
            <person name="Berriman M."/>
        </authorList>
    </citation>
    <scope>NUCLEOTIDE SEQUENCE</scope>
</reference>
<dbReference type="PANTHER" id="PTHR19991">
    <property type="entry name" value="L 2 01289"/>
    <property type="match status" value="1"/>
</dbReference>
<dbReference type="PROSITE" id="PS51352">
    <property type="entry name" value="THIOREDOXIN_2"/>
    <property type="match status" value="1"/>
</dbReference>
<dbReference type="EnsemblMetazoa" id="OVOC1709.1">
    <property type="protein sequence ID" value="OVOC1709.1"/>
    <property type="gene ID" value="WBGene00238518"/>
</dbReference>
<dbReference type="EMBL" id="CMVM020000052">
    <property type="status" value="NOT_ANNOTATED_CDS"/>
    <property type="molecule type" value="Genomic_DNA"/>
</dbReference>
<keyword evidence="2" id="KW-0472">Membrane</keyword>
<sequence length="378" mass="43746">MNYIPLLFLLLLSSYILEAKRIKSSKLDESPKEQHYHHHHHHHHQHQQQQQHHTSSSIKNNAKQKKEIRQTTSTRQDLTQNEDNTIEDVDEDKIDEIIRDATKNLVIFFYDGYAKCPNCGEALVEIEKIDDDIEATGYIEVVKTDDRSVARELGVAAFPALVYFRRKNPITYDGDFKDSDTVLRWLLSHDEVVTWELTDDNFEDHTDSFSPDEGALDWFVMFYNSEEPDCNAFISSWESVAHKLRGLVKVGKVDMSINDDVTDRFQLDNSQCPVFLLFHRGRMYRYKDTAKNIRSLTTFALYKFKDLRGYHVPEPPTALENFYEHVKERIVDILDDSQALTVIGIGGLIAIVAVAIYANARRKQHVVIVTDNNKSKTN</sequence>
<organism evidence="5 6">
    <name type="scientific">Onchocerca volvulus</name>
    <dbReference type="NCBI Taxonomy" id="6282"/>
    <lineage>
        <taxon>Eukaryota</taxon>
        <taxon>Metazoa</taxon>
        <taxon>Ecdysozoa</taxon>
        <taxon>Nematoda</taxon>
        <taxon>Chromadorea</taxon>
        <taxon>Rhabditida</taxon>
        <taxon>Spirurina</taxon>
        <taxon>Spiruromorpha</taxon>
        <taxon>Filarioidea</taxon>
        <taxon>Onchocercidae</taxon>
        <taxon>Onchocerca</taxon>
    </lineage>
</organism>
<dbReference type="InterPro" id="IPR013766">
    <property type="entry name" value="Thioredoxin_domain"/>
</dbReference>
<evidence type="ECO:0000313" key="6">
    <source>
        <dbReference type="Proteomes" id="UP000024404"/>
    </source>
</evidence>
<evidence type="ECO:0000256" key="2">
    <source>
        <dbReference type="SAM" id="Phobius"/>
    </source>
</evidence>
<reference evidence="5" key="2">
    <citation type="submission" date="2022-06" db="UniProtKB">
        <authorList>
            <consortium name="EnsemblMetazoa"/>
        </authorList>
    </citation>
    <scope>IDENTIFICATION</scope>
</reference>
<evidence type="ECO:0000256" key="3">
    <source>
        <dbReference type="SAM" id="SignalP"/>
    </source>
</evidence>
<dbReference type="Proteomes" id="UP000024404">
    <property type="component" value="Unassembled WGS sequence"/>
</dbReference>
<evidence type="ECO:0000256" key="1">
    <source>
        <dbReference type="SAM" id="MobiDB-lite"/>
    </source>
</evidence>
<feature type="transmembrane region" description="Helical" evidence="2">
    <location>
        <begin position="339"/>
        <end position="358"/>
    </location>
</feature>
<evidence type="ECO:0000313" key="5">
    <source>
        <dbReference type="EnsemblMetazoa" id="OVOC1709.1"/>
    </source>
</evidence>
<name>A0A8R1XPH2_ONCVO</name>
<keyword evidence="6" id="KW-1185">Reference proteome</keyword>
<feature type="region of interest" description="Disordered" evidence="1">
    <location>
        <begin position="26"/>
        <end position="84"/>
    </location>
</feature>
<dbReference type="Pfam" id="PF13848">
    <property type="entry name" value="Thioredoxin_6"/>
    <property type="match status" value="1"/>
</dbReference>
<dbReference type="PANTHER" id="PTHR19991:SF2">
    <property type="entry name" value="GH08893P"/>
    <property type="match status" value="1"/>
</dbReference>
<evidence type="ECO:0000259" key="4">
    <source>
        <dbReference type="PROSITE" id="PS51352"/>
    </source>
</evidence>
<dbReference type="OMA" id="HGKMYRY"/>
<feature type="compositionally biased region" description="Basic residues" evidence="1">
    <location>
        <begin position="35"/>
        <end position="46"/>
    </location>
</feature>
<feature type="domain" description="Thioredoxin" evidence="4">
    <location>
        <begin position="75"/>
        <end position="191"/>
    </location>
</feature>
<feature type="compositionally biased region" description="Polar residues" evidence="1">
    <location>
        <begin position="70"/>
        <end position="83"/>
    </location>
</feature>
<protein>
    <submittedName>
        <fullName evidence="5">Thioredoxin domain-containing protein</fullName>
    </submittedName>
</protein>
<dbReference type="InterPro" id="IPR036249">
    <property type="entry name" value="Thioredoxin-like_sf"/>
</dbReference>
<feature type="chain" id="PRO_5035913058" evidence="3">
    <location>
        <begin position="20"/>
        <end position="378"/>
    </location>
</feature>
<accession>A0A8R1XPH2</accession>
<proteinExistence type="predicted"/>
<dbReference type="SUPFAM" id="SSF52833">
    <property type="entry name" value="Thioredoxin-like"/>
    <property type="match status" value="2"/>
</dbReference>
<keyword evidence="2" id="KW-1133">Transmembrane helix</keyword>
<dbReference type="AlphaFoldDB" id="A0A8R1XPH2"/>
<feature type="signal peptide" evidence="3">
    <location>
        <begin position="1"/>
        <end position="19"/>
    </location>
</feature>
<dbReference type="Gene3D" id="3.40.30.10">
    <property type="entry name" value="Glutaredoxin"/>
    <property type="match status" value="2"/>
</dbReference>
<keyword evidence="3" id="KW-0732">Signal</keyword>
<dbReference type="CDD" id="cd02961">
    <property type="entry name" value="PDI_a_family"/>
    <property type="match status" value="2"/>
</dbReference>